<feature type="domain" description="MurNAc-LAA" evidence="3">
    <location>
        <begin position="92"/>
        <end position="201"/>
    </location>
</feature>
<keyword evidence="1" id="KW-0378">Hydrolase</keyword>
<reference evidence="4 5" key="1">
    <citation type="journal article" date="2016" name="Nat. Commun.">
        <title>Thousands of microbial genomes shed light on interconnected biogeochemical processes in an aquifer system.</title>
        <authorList>
            <person name="Anantharaman K."/>
            <person name="Brown C.T."/>
            <person name="Hug L.A."/>
            <person name="Sharon I."/>
            <person name="Castelle C.J."/>
            <person name="Probst A.J."/>
            <person name="Thomas B.C."/>
            <person name="Singh A."/>
            <person name="Wilkins M.J."/>
            <person name="Karaoz U."/>
            <person name="Brodie E.L."/>
            <person name="Williams K.H."/>
            <person name="Hubbard S.S."/>
            <person name="Banfield J.F."/>
        </authorList>
    </citation>
    <scope>NUCLEOTIDE SEQUENCE [LARGE SCALE GENOMIC DNA]</scope>
</reference>
<sequence length="218" mass="22491">MKNLIVIPALILSFIALPAFAETTSPLAGKVVALDAGHGGTDGGGATGYCAGVPVAEADVNSAVRALVKAKIDADGGLGYEVAQLSSRSDRVADAEGANSDVLISIHHNGSTNTSANYTQSFVTQKNDKVFASYIHPKIVSALGLTDKGIKNDGYGMTVYGSLPGVLTESFFITNENEACDFLGARAHVQAEAQAMYDGLVAYFSRTQSGGGGKGRNN</sequence>
<evidence type="ECO:0000259" key="3">
    <source>
        <dbReference type="SMART" id="SM00646"/>
    </source>
</evidence>
<name>A0A1G2MGF7_9BACT</name>
<dbReference type="CDD" id="cd02696">
    <property type="entry name" value="MurNAc-LAA"/>
    <property type="match status" value="1"/>
</dbReference>
<protein>
    <recommendedName>
        <fullName evidence="3">MurNAc-LAA domain-containing protein</fullName>
    </recommendedName>
</protein>
<dbReference type="GO" id="GO:0008745">
    <property type="term" value="F:N-acetylmuramoyl-L-alanine amidase activity"/>
    <property type="evidence" value="ECO:0007669"/>
    <property type="project" value="InterPro"/>
</dbReference>
<keyword evidence="2" id="KW-0732">Signal</keyword>
<dbReference type="PANTHER" id="PTHR30404">
    <property type="entry name" value="N-ACETYLMURAMOYL-L-ALANINE AMIDASE"/>
    <property type="match status" value="1"/>
</dbReference>
<dbReference type="Pfam" id="PF01520">
    <property type="entry name" value="Amidase_3"/>
    <property type="match status" value="1"/>
</dbReference>
<comment type="caution">
    <text evidence="4">The sequence shown here is derived from an EMBL/GenBank/DDBJ whole genome shotgun (WGS) entry which is preliminary data.</text>
</comment>
<dbReference type="GO" id="GO:0009253">
    <property type="term" value="P:peptidoglycan catabolic process"/>
    <property type="evidence" value="ECO:0007669"/>
    <property type="project" value="InterPro"/>
</dbReference>
<dbReference type="InterPro" id="IPR050695">
    <property type="entry name" value="N-acetylmuramoyl_amidase_3"/>
</dbReference>
<dbReference type="SMART" id="SM00646">
    <property type="entry name" value="Ami_3"/>
    <property type="match status" value="1"/>
</dbReference>
<evidence type="ECO:0000256" key="1">
    <source>
        <dbReference type="ARBA" id="ARBA00022801"/>
    </source>
</evidence>
<gene>
    <name evidence="4" type="ORF">A3C72_01500</name>
</gene>
<evidence type="ECO:0000313" key="5">
    <source>
        <dbReference type="Proteomes" id="UP000177130"/>
    </source>
</evidence>
<dbReference type="PANTHER" id="PTHR30404:SF0">
    <property type="entry name" value="N-ACETYLMURAMOYL-L-ALANINE AMIDASE AMIC"/>
    <property type="match status" value="1"/>
</dbReference>
<dbReference type="EMBL" id="MHRK01000059">
    <property type="protein sequence ID" value="OHA22121.1"/>
    <property type="molecule type" value="Genomic_DNA"/>
</dbReference>
<evidence type="ECO:0000256" key="2">
    <source>
        <dbReference type="SAM" id="SignalP"/>
    </source>
</evidence>
<dbReference type="STRING" id="1802306.A3C72_01500"/>
<feature type="chain" id="PRO_5009583679" description="MurNAc-LAA domain-containing protein" evidence="2">
    <location>
        <begin position="22"/>
        <end position="218"/>
    </location>
</feature>
<evidence type="ECO:0000313" key="4">
    <source>
        <dbReference type="EMBL" id="OHA22121.1"/>
    </source>
</evidence>
<dbReference type="Gene3D" id="3.40.630.40">
    <property type="entry name" value="Zn-dependent exopeptidases"/>
    <property type="match status" value="1"/>
</dbReference>
<organism evidence="4 5">
    <name type="scientific">Candidatus Taylorbacteria bacterium RIFCSPHIGHO2_02_FULL_43_32b</name>
    <dbReference type="NCBI Taxonomy" id="1802306"/>
    <lineage>
        <taxon>Bacteria</taxon>
        <taxon>Candidatus Tayloriibacteriota</taxon>
    </lineage>
</organism>
<dbReference type="GO" id="GO:0030288">
    <property type="term" value="C:outer membrane-bounded periplasmic space"/>
    <property type="evidence" value="ECO:0007669"/>
    <property type="project" value="TreeGrafter"/>
</dbReference>
<dbReference type="AlphaFoldDB" id="A0A1G2MGF7"/>
<accession>A0A1G2MGF7</accession>
<feature type="signal peptide" evidence="2">
    <location>
        <begin position="1"/>
        <end position="21"/>
    </location>
</feature>
<proteinExistence type="predicted"/>
<dbReference type="SUPFAM" id="SSF53187">
    <property type="entry name" value="Zn-dependent exopeptidases"/>
    <property type="match status" value="1"/>
</dbReference>
<dbReference type="InterPro" id="IPR002508">
    <property type="entry name" value="MurNAc-LAA_cat"/>
</dbReference>
<dbReference type="Proteomes" id="UP000177130">
    <property type="component" value="Unassembled WGS sequence"/>
</dbReference>